<dbReference type="EMBL" id="POUA01000078">
    <property type="protein sequence ID" value="PZG48257.1"/>
    <property type="molecule type" value="Genomic_DNA"/>
</dbReference>
<dbReference type="GO" id="GO:0005524">
    <property type="term" value="F:ATP binding"/>
    <property type="evidence" value="ECO:0007669"/>
    <property type="project" value="UniProtKB-KW"/>
</dbReference>
<evidence type="ECO:0000313" key="14">
    <source>
        <dbReference type="EMBL" id="PZG48257.1"/>
    </source>
</evidence>
<comment type="caution">
    <text evidence="14">The sequence shown here is derived from an EMBL/GenBank/DDBJ whole genome shotgun (WGS) entry which is preliminary data.</text>
</comment>
<comment type="catalytic activity">
    <reaction evidence="1">
        <text>ATP + protein L-histidine = ADP + protein N-phospho-L-histidine.</text>
        <dbReference type="EC" id="2.7.13.3"/>
    </reaction>
</comment>
<dbReference type="Gene3D" id="1.20.5.1930">
    <property type="match status" value="1"/>
</dbReference>
<keyword evidence="6 14" id="KW-0418">Kinase</keyword>
<proteinExistence type="predicted"/>
<dbReference type="InterPro" id="IPR003594">
    <property type="entry name" value="HATPase_dom"/>
</dbReference>
<keyword evidence="5" id="KW-0547">Nucleotide-binding</keyword>
<feature type="transmembrane region" description="Helical" evidence="11">
    <location>
        <begin position="105"/>
        <end position="123"/>
    </location>
</feature>
<keyword evidence="11" id="KW-0472">Membrane</keyword>
<evidence type="ECO:0000256" key="8">
    <source>
        <dbReference type="ARBA" id="ARBA00023012"/>
    </source>
</evidence>
<protein>
    <recommendedName>
        <fullName evidence="2">histidine kinase</fullName>
        <ecNumber evidence="2">2.7.13.3</ecNumber>
    </recommendedName>
</protein>
<evidence type="ECO:0000256" key="4">
    <source>
        <dbReference type="ARBA" id="ARBA00022679"/>
    </source>
</evidence>
<feature type="domain" description="Signal transduction histidine kinase subgroup 3 dimerisation and phosphoacceptor" evidence="13">
    <location>
        <begin position="176"/>
        <end position="242"/>
    </location>
</feature>
<evidence type="ECO:0000313" key="15">
    <source>
        <dbReference type="Proteomes" id="UP000248544"/>
    </source>
</evidence>
<keyword evidence="4" id="KW-0808">Transferase</keyword>
<evidence type="ECO:0000256" key="9">
    <source>
        <dbReference type="SAM" id="Coils"/>
    </source>
</evidence>
<feature type="region of interest" description="Disordered" evidence="10">
    <location>
        <begin position="370"/>
        <end position="391"/>
    </location>
</feature>
<keyword evidence="3" id="KW-0597">Phosphoprotein</keyword>
<keyword evidence="9" id="KW-0175">Coiled coil</keyword>
<dbReference type="GO" id="GO:0046983">
    <property type="term" value="F:protein dimerization activity"/>
    <property type="evidence" value="ECO:0007669"/>
    <property type="project" value="InterPro"/>
</dbReference>
<feature type="transmembrane region" description="Helical" evidence="11">
    <location>
        <begin position="35"/>
        <end position="54"/>
    </location>
</feature>
<keyword evidence="7" id="KW-0067">ATP-binding</keyword>
<evidence type="ECO:0000256" key="11">
    <source>
        <dbReference type="SAM" id="Phobius"/>
    </source>
</evidence>
<keyword evidence="11" id="KW-1133">Transmembrane helix</keyword>
<reference evidence="14 15" key="1">
    <citation type="submission" date="2018-01" db="EMBL/GenBank/DDBJ databases">
        <title>Draft genome sequence of Sphaerisporangium sp. 7K107.</title>
        <authorList>
            <person name="Sahin N."/>
            <person name="Saygin H."/>
            <person name="Ay H."/>
        </authorList>
    </citation>
    <scope>NUCLEOTIDE SEQUENCE [LARGE SCALE GENOMIC DNA]</scope>
    <source>
        <strain evidence="14 15">7K107</strain>
    </source>
</reference>
<keyword evidence="11" id="KW-0812">Transmembrane</keyword>
<dbReference type="Gene3D" id="3.30.565.10">
    <property type="entry name" value="Histidine kinase-like ATPase, C-terminal domain"/>
    <property type="match status" value="1"/>
</dbReference>
<dbReference type="GO" id="GO:0016020">
    <property type="term" value="C:membrane"/>
    <property type="evidence" value="ECO:0007669"/>
    <property type="project" value="InterPro"/>
</dbReference>
<evidence type="ECO:0000256" key="7">
    <source>
        <dbReference type="ARBA" id="ARBA00022840"/>
    </source>
</evidence>
<feature type="domain" description="Histidine kinase/HSP90-like ATPase" evidence="12">
    <location>
        <begin position="282"/>
        <end position="372"/>
    </location>
</feature>
<dbReference type="GO" id="GO:0000155">
    <property type="term" value="F:phosphorelay sensor kinase activity"/>
    <property type="evidence" value="ECO:0007669"/>
    <property type="project" value="InterPro"/>
</dbReference>
<dbReference type="InterPro" id="IPR050482">
    <property type="entry name" value="Sensor_HK_TwoCompSys"/>
</dbReference>
<dbReference type="EC" id="2.7.13.3" evidence="2"/>
<feature type="transmembrane region" description="Helical" evidence="11">
    <location>
        <begin position="66"/>
        <end position="99"/>
    </location>
</feature>
<feature type="coiled-coil region" evidence="9">
    <location>
        <begin position="151"/>
        <end position="178"/>
    </location>
</feature>
<sequence>MWLGDPDRPTLINVVFWVVLLATVGDHMLRPAKTLYSVLFAINIAVVVGLWLVLPWRPAPRYRFIPLLFLPATIALGLTGSYGTHLLLTLIGTASIAFVYGMRTAVAVLAGMLAFIVAGTLLFDRTMQEALLQAGVVGVFAIFVLGMTSAILEARLRRAEAQALLERVRELAVAEERARMGAEMHDSIGHHLTVIKVGLENAERYRERRPDAAWQEVRQAKEVTAEALADARRWVRALRPLALDGRVGSAALEQLAVSFDGTGLSVTFEVEGRERPLDPDVELVLYRVLQEGLTNALRHSEARQVHGRLTFGEDRVTLVINDDGKGRKTGGRDGAGGFGLPSLAERTRALRGVLTAGDAEGGGFELRAELPAGTGAGPPIGAGLRPGAEVR</sequence>
<feature type="transmembrane region" description="Helical" evidence="11">
    <location>
        <begin position="130"/>
        <end position="152"/>
    </location>
</feature>
<dbReference type="PANTHER" id="PTHR24421:SF10">
    <property type="entry name" value="NITRATE_NITRITE SENSOR PROTEIN NARQ"/>
    <property type="match status" value="1"/>
</dbReference>
<dbReference type="Proteomes" id="UP000248544">
    <property type="component" value="Unassembled WGS sequence"/>
</dbReference>
<keyword evidence="8" id="KW-0902">Two-component regulatory system</keyword>
<evidence type="ECO:0000256" key="6">
    <source>
        <dbReference type="ARBA" id="ARBA00022777"/>
    </source>
</evidence>
<evidence type="ECO:0000259" key="13">
    <source>
        <dbReference type="Pfam" id="PF07730"/>
    </source>
</evidence>
<evidence type="ECO:0000256" key="5">
    <source>
        <dbReference type="ARBA" id="ARBA00022741"/>
    </source>
</evidence>
<keyword evidence="15" id="KW-1185">Reference proteome</keyword>
<evidence type="ECO:0000256" key="3">
    <source>
        <dbReference type="ARBA" id="ARBA00022553"/>
    </source>
</evidence>
<dbReference type="InterPro" id="IPR011712">
    <property type="entry name" value="Sig_transdc_His_kin_sub3_dim/P"/>
</dbReference>
<dbReference type="Pfam" id="PF02518">
    <property type="entry name" value="HATPase_c"/>
    <property type="match status" value="1"/>
</dbReference>
<dbReference type="CDD" id="cd16917">
    <property type="entry name" value="HATPase_UhpB-NarQ-NarX-like"/>
    <property type="match status" value="1"/>
</dbReference>
<evidence type="ECO:0000256" key="2">
    <source>
        <dbReference type="ARBA" id="ARBA00012438"/>
    </source>
</evidence>
<dbReference type="SUPFAM" id="SSF55874">
    <property type="entry name" value="ATPase domain of HSP90 chaperone/DNA topoisomerase II/histidine kinase"/>
    <property type="match status" value="1"/>
</dbReference>
<dbReference type="PANTHER" id="PTHR24421">
    <property type="entry name" value="NITRATE/NITRITE SENSOR PROTEIN NARX-RELATED"/>
    <property type="match status" value="1"/>
</dbReference>
<gene>
    <name evidence="14" type="ORF">C1I98_12605</name>
</gene>
<name>A0A2W2HQM8_9ACTN</name>
<dbReference type="AlphaFoldDB" id="A0A2W2HQM8"/>
<organism evidence="14 15">
    <name type="scientific">Spongiactinospora gelatinilytica</name>
    <dbReference type="NCBI Taxonomy" id="2666298"/>
    <lineage>
        <taxon>Bacteria</taxon>
        <taxon>Bacillati</taxon>
        <taxon>Actinomycetota</taxon>
        <taxon>Actinomycetes</taxon>
        <taxon>Streptosporangiales</taxon>
        <taxon>Streptosporangiaceae</taxon>
        <taxon>Spongiactinospora</taxon>
    </lineage>
</organism>
<accession>A0A2W2HQM8</accession>
<dbReference type="Pfam" id="PF07730">
    <property type="entry name" value="HisKA_3"/>
    <property type="match status" value="1"/>
</dbReference>
<evidence type="ECO:0000259" key="12">
    <source>
        <dbReference type="Pfam" id="PF02518"/>
    </source>
</evidence>
<evidence type="ECO:0000256" key="10">
    <source>
        <dbReference type="SAM" id="MobiDB-lite"/>
    </source>
</evidence>
<evidence type="ECO:0000256" key="1">
    <source>
        <dbReference type="ARBA" id="ARBA00000085"/>
    </source>
</evidence>
<dbReference type="InterPro" id="IPR036890">
    <property type="entry name" value="HATPase_C_sf"/>
</dbReference>